<feature type="domain" description="Peptidase M10 serralysin C-terminal" evidence="5">
    <location>
        <begin position="688"/>
        <end position="801"/>
    </location>
</feature>
<organism evidence="6 7">
    <name type="scientific">Ruixingdingia sedimenti</name>
    <dbReference type="NCBI Taxonomy" id="3073604"/>
    <lineage>
        <taxon>Bacteria</taxon>
        <taxon>Pseudomonadati</taxon>
        <taxon>Pseudomonadota</taxon>
        <taxon>Alphaproteobacteria</taxon>
        <taxon>Rhodobacterales</taxon>
        <taxon>Paracoccaceae</taxon>
        <taxon>Ruixingdingia</taxon>
    </lineage>
</organism>
<dbReference type="Pfam" id="PF00353">
    <property type="entry name" value="HemolysinCabind"/>
    <property type="match status" value="3"/>
</dbReference>
<dbReference type="RefSeq" id="WP_310459225.1">
    <property type="nucleotide sequence ID" value="NZ_JAVKPH010000047.1"/>
</dbReference>
<name>A0ABU1FDZ7_9RHOB</name>
<evidence type="ECO:0000256" key="2">
    <source>
        <dbReference type="ARBA" id="ARBA00004613"/>
    </source>
</evidence>
<evidence type="ECO:0000313" key="6">
    <source>
        <dbReference type="EMBL" id="MDR5655115.1"/>
    </source>
</evidence>
<dbReference type="InterPro" id="IPR050557">
    <property type="entry name" value="RTX_toxin/Mannuronan_C5-epim"/>
</dbReference>
<evidence type="ECO:0000256" key="4">
    <source>
        <dbReference type="ARBA" id="ARBA00022737"/>
    </source>
</evidence>
<dbReference type="Gene3D" id="2.60.40.2700">
    <property type="match status" value="1"/>
</dbReference>
<dbReference type="PANTHER" id="PTHR38340">
    <property type="entry name" value="S-LAYER PROTEIN"/>
    <property type="match status" value="1"/>
</dbReference>
<keyword evidence="7" id="KW-1185">Reference proteome</keyword>
<evidence type="ECO:0000256" key="3">
    <source>
        <dbReference type="ARBA" id="ARBA00022525"/>
    </source>
</evidence>
<dbReference type="Proteomes" id="UP001247754">
    <property type="component" value="Unassembled WGS sequence"/>
</dbReference>
<evidence type="ECO:0000313" key="7">
    <source>
        <dbReference type="Proteomes" id="UP001247754"/>
    </source>
</evidence>
<evidence type="ECO:0000256" key="1">
    <source>
        <dbReference type="ARBA" id="ARBA00001913"/>
    </source>
</evidence>
<proteinExistence type="predicted"/>
<dbReference type="InterPro" id="IPR018511">
    <property type="entry name" value="Hemolysin-typ_Ca-bd_CS"/>
</dbReference>
<dbReference type="InterPro" id="IPR001343">
    <property type="entry name" value="Hemolysn_Ca-bd"/>
</dbReference>
<dbReference type="PANTHER" id="PTHR38340:SF1">
    <property type="entry name" value="S-LAYER PROTEIN"/>
    <property type="match status" value="1"/>
</dbReference>
<dbReference type="InterPro" id="IPR011049">
    <property type="entry name" value="Serralysin-like_metalloprot_C"/>
</dbReference>
<keyword evidence="4" id="KW-0677">Repeat</keyword>
<comment type="caution">
    <text evidence="6">The sequence shown here is derived from an EMBL/GenBank/DDBJ whole genome shotgun (WGS) entry which is preliminary data.</text>
</comment>
<dbReference type="Pfam" id="PF08548">
    <property type="entry name" value="Peptidase_M10_C"/>
    <property type="match status" value="1"/>
</dbReference>
<dbReference type="PROSITE" id="PS00330">
    <property type="entry name" value="HEMOLYSIN_CALCIUM"/>
    <property type="match status" value="5"/>
</dbReference>
<dbReference type="InterPro" id="IPR013858">
    <property type="entry name" value="Peptidase_M10B_C"/>
</dbReference>
<comment type="cofactor">
    <cofactor evidence="1">
        <name>Ca(2+)</name>
        <dbReference type="ChEBI" id="CHEBI:29108"/>
    </cofactor>
</comment>
<comment type="subcellular location">
    <subcellularLocation>
        <location evidence="2">Secreted</location>
    </subcellularLocation>
</comment>
<sequence>MSTTVIADIRLQGMPGAVRDMAPQITALDGGGFAVVWLCEVSWQQTDIFVQSFGADGEMEGAMVHLQGTKGLGAAASARIIGLEDGGFIVTWTGGTSDGQGWDIFVQRFDAGGAILGAAVRLQGMEGPLLDDDAQITVLDGGGYVVTWRGGTSGDHGREVLVQQFDADGAMVGSMQRLESPAGNPWYTYPQITALDDGGYVISWDGLTPDSQGQDVFVQRFDAGGTMLGSITRLQGMAGNLWDGEHKIIGLDDGGFAVTWFGETSDDQGRDIFVQRFDADGAMPGSPVRLQGMTGNLYDTSPQITALSGSRFVVTWIGETTDGQRSDIFLQRFDGDGAKAGAPVRLQGMQGDLQDGDAGIAALDGGGFVVAWFGQTSDGHGSDIFVQRFGDNGEIQGTQMRLQGRRGDRGDTSPEVSALDGGGFVVTWSGNVSPRVPGDIYVQRFDADGNPISMNYAPIGAVTIIGNAWQDEVLTADTSTIADADGLGEFRYQWFADGVAISGATGTTYRLGEAQMGKIITVRVSYIDRQGAHESLTSTATAPVDLMPVSIESAVSFVLPNNGRTTGLTLVGSADIDGTGNMLDNLLVGNRGNNGLFGGAGHDTLRGDLGNDTLNGDDGDDHLYGGAGDDLLFGGTGQDVLRGEAGNDTLRGGWLRDLLHGGAQSDLLQGDGGNDLLVGGGGADTLYGGTGNDRLVGGRGKDVLYGGEGADQFVFRSAAEAGAGGGRDVIADFEVGLDRINLRAMLDGMTFIGQAAFSGQAGEIRYNRGTRLVQGDLDGDGVADFAIEVISASSLMAADFIL</sequence>
<dbReference type="Gene3D" id="2.150.10.10">
    <property type="entry name" value="Serralysin-like metalloprotease, C-terminal"/>
    <property type="match status" value="2"/>
</dbReference>
<accession>A0ABU1FDZ7</accession>
<dbReference type="PRINTS" id="PR00313">
    <property type="entry name" value="CABNDNGRPT"/>
</dbReference>
<gene>
    <name evidence="6" type="ORF">RGD00_21115</name>
</gene>
<keyword evidence="3" id="KW-0964">Secreted</keyword>
<dbReference type="EMBL" id="JAVKPH010000047">
    <property type="protein sequence ID" value="MDR5655115.1"/>
    <property type="molecule type" value="Genomic_DNA"/>
</dbReference>
<protein>
    <submittedName>
        <fullName evidence="6">M10 family metallopeptidase C-terminal domain-containing protein</fullName>
    </submittedName>
</protein>
<evidence type="ECO:0000259" key="5">
    <source>
        <dbReference type="Pfam" id="PF08548"/>
    </source>
</evidence>
<reference evidence="6 7" key="1">
    <citation type="submission" date="2023-09" db="EMBL/GenBank/DDBJ databases">
        <title>Xinfangfangia sedmenti sp. nov., isolated the sedment.</title>
        <authorList>
            <person name="Xu L."/>
        </authorList>
    </citation>
    <scope>NUCLEOTIDE SEQUENCE [LARGE SCALE GENOMIC DNA]</scope>
    <source>
        <strain evidence="6 7">LG-4</strain>
    </source>
</reference>
<dbReference type="SUPFAM" id="SSF51120">
    <property type="entry name" value="beta-Roll"/>
    <property type="match status" value="2"/>
</dbReference>